<dbReference type="RefSeq" id="WP_314284877.1">
    <property type="nucleotide sequence ID" value="NZ_JAVVDO010000055.1"/>
</dbReference>
<keyword evidence="2" id="KW-1185">Reference proteome</keyword>
<protein>
    <submittedName>
        <fullName evidence="1">Uncharacterized protein</fullName>
    </submittedName>
</protein>
<comment type="caution">
    <text evidence="1">The sequence shown here is derived from an EMBL/GenBank/DDBJ whole genome shotgun (WGS) entry which is preliminary data.</text>
</comment>
<dbReference type="Proteomes" id="UP001258945">
    <property type="component" value="Unassembled WGS sequence"/>
</dbReference>
<evidence type="ECO:0000313" key="1">
    <source>
        <dbReference type="EMBL" id="MDT8333451.1"/>
    </source>
</evidence>
<dbReference type="EMBL" id="JAVVDO010000055">
    <property type="protein sequence ID" value="MDT8333451.1"/>
    <property type="molecule type" value="Genomic_DNA"/>
</dbReference>
<sequence length="119" mass="12455">MAFDDPAVTADGLTLLQSIYKNTSVDLATRIDAAARAMQFERPRKAPEPAKPANEPVASQLDRVLARIGGTFLGEAPVAAPSMGAEDQAALRFMLGEGPASPSSTEDAAAALRRMLGED</sequence>
<accession>A0ABU3MKV6</accession>
<gene>
    <name evidence="1" type="ORF">RQ831_20575</name>
</gene>
<proteinExistence type="predicted"/>
<evidence type="ECO:0000313" key="2">
    <source>
        <dbReference type="Proteomes" id="UP001258945"/>
    </source>
</evidence>
<name>A0ABU3MKV6_9PROT</name>
<reference evidence="1 2" key="1">
    <citation type="journal article" date="2019" name="Microb. Pathog.">
        <title>Comparison of VITEK 2, MALDI-TOF MS, 16S rRNA gene sequencing, and whole-genome sequencing for identification of Roseomonas mucosa.</title>
        <authorList>
            <person name="Rudolph W.W."/>
            <person name="Gunzer F."/>
            <person name="Trauth M."/>
            <person name="Bunk B."/>
            <person name="Bigge R."/>
            <person name="Schrottner P."/>
        </authorList>
    </citation>
    <scope>NUCLEOTIDE SEQUENCE [LARGE SCALE GENOMIC DNA]</scope>
    <source>
        <strain evidence="1 2">DSM 103800</strain>
    </source>
</reference>
<organism evidence="1 2">
    <name type="scientific">Roseomonas gilardii</name>
    <dbReference type="NCBI Taxonomy" id="257708"/>
    <lineage>
        <taxon>Bacteria</taxon>
        <taxon>Pseudomonadati</taxon>
        <taxon>Pseudomonadota</taxon>
        <taxon>Alphaproteobacteria</taxon>
        <taxon>Acetobacterales</taxon>
        <taxon>Roseomonadaceae</taxon>
        <taxon>Roseomonas</taxon>
    </lineage>
</organism>